<dbReference type="InterPro" id="IPR050086">
    <property type="entry name" value="MetN_ABC_transporter-like"/>
</dbReference>
<evidence type="ECO:0000256" key="5">
    <source>
        <dbReference type="ARBA" id="ARBA00022967"/>
    </source>
</evidence>
<dbReference type="InterPro" id="IPR017871">
    <property type="entry name" value="ABC_transporter-like_CS"/>
</dbReference>
<feature type="domain" description="ABC transporter" evidence="7">
    <location>
        <begin position="15"/>
        <end position="258"/>
    </location>
</feature>
<dbReference type="CDD" id="cd03256">
    <property type="entry name" value="ABC_PhnC_transporter"/>
    <property type="match status" value="1"/>
</dbReference>
<evidence type="ECO:0000256" key="3">
    <source>
        <dbReference type="ARBA" id="ARBA00022741"/>
    </source>
</evidence>
<dbReference type="PROSITE" id="PS50893">
    <property type="entry name" value="ABC_TRANSPORTER_2"/>
    <property type="match status" value="1"/>
</dbReference>
<keyword evidence="9" id="KW-1185">Reference proteome</keyword>
<dbReference type="InterPro" id="IPR027417">
    <property type="entry name" value="P-loop_NTPase"/>
</dbReference>
<reference evidence="8 9" key="1">
    <citation type="submission" date="2024-09" db="EMBL/GenBank/DDBJ databases">
        <authorList>
            <person name="Sun Q."/>
            <person name="Mori K."/>
        </authorList>
    </citation>
    <scope>NUCLEOTIDE SEQUENCE [LARGE SCALE GENOMIC DNA]</scope>
    <source>
        <strain evidence="8 9">TBRC 0563</strain>
    </source>
</reference>
<accession>A0ABV5YLC0</accession>
<name>A0ABV5YLC0_9ACTN</name>
<keyword evidence="6" id="KW-0472">Membrane</keyword>
<dbReference type="RefSeq" id="WP_378208151.1">
    <property type="nucleotide sequence ID" value="NZ_JBHLZP010000231.1"/>
</dbReference>
<evidence type="ECO:0000313" key="8">
    <source>
        <dbReference type="EMBL" id="MFB9835855.1"/>
    </source>
</evidence>
<dbReference type="SMART" id="SM00382">
    <property type="entry name" value="AAA"/>
    <property type="match status" value="1"/>
</dbReference>
<dbReference type="Gene3D" id="3.40.50.300">
    <property type="entry name" value="P-loop containing nucleotide triphosphate hydrolases"/>
    <property type="match status" value="1"/>
</dbReference>
<dbReference type="PANTHER" id="PTHR43166:SF6">
    <property type="entry name" value="PHOSPHONATES IMPORT ATP-BINDING PROTEIN PHNC"/>
    <property type="match status" value="1"/>
</dbReference>
<evidence type="ECO:0000259" key="7">
    <source>
        <dbReference type="PROSITE" id="PS50893"/>
    </source>
</evidence>
<evidence type="ECO:0000256" key="2">
    <source>
        <dbReference type="ARBA" id="ARBA00022475"/>
    </source>
</evidence>
<organism evidence="8 9">
    <name type="scientific">Actinoallomurus acaciae</name>
    <dbReference type="NCBI Taxonomy" id="502577"/>
    <lineage>
        <taxon>Bacteria</taxon>
        <taxon>Bacillati</taxon>
        <taxon>Actinomycetota</taxon>
        <taxon>Actinomycetes</taxon>
        <taxon>Streptosporangiales</taxon>
        <taxon>Thermomonosporaceae</taxon>
        <taxon>Actinoallomurus</taxon>
    </lineage>
</organism>
<dbReference type="NCBIfam" id="TIGR02315">
    <property type="entry name" value="ABC_phnC"/>
    <property type="match status" value="1"/>
</dbReference>
<gene>
    <name evidence="8" type="primary">phnC</name>
    <name evidence="8" type="ORF">ACFFNX_27105</name>
</gene>
<dbReference type="Proteomes" id="UP001589627">
    <property type="component" value="Unassembled WGS sequence"/>
</dbReference>
<proteinExistence type="predicted"/>
<evidence type="ECO:0000256" key="6">
    <source>
        <dbReference type="ARBA" id="ARBA00023136"/>
    </source>
</evidence>
<dbReference type="SUPFAM" id="SSF52540">
    <property type="entry name" value="P-loop containing nucleoside triphosphate hydrolases"/>
    <property type="match status" value="1"/>
</dbReference>
<evidence type="ECO:0000256" key="1">
    <source>
        <dbReference type="ARBA" id="ARBA00022448"/>
    </source>
</evidence>
<keyword evidence="3" id="KW-0547">Nucleotide-binding</keyword>
<dbReference type="PANTHER" id="PTHR43166">
    <property type="entry name" value="AMINO ACID IMPORT ATP-BINDING PROTEIN"/>
    <property type="match status" value="1"/>
</dbReference>
<dbReference type="InterPro" id="IPR012693">
    <property type="entry name" value="ABC_transpr_PhnC"/>
</dbReference>
<sequence>MTGRSEGTEGTDVVVSTRGLAKSFGDVHACARIDLTVNRGEIVGVLGPSGSGKSTLLRHFNGLTRPDAGEVRVLGVDVATARGRRLLALRRRVGVVFQQFNLVGRLTVLENVLTGALGRVRGPRYGIVTWPRSLRQEALEHLDRVGLADRAYQRTASLSGGQQQRVAIARALMQRPELVLADEPVASLDPESAASVMDLLVRVCREDGLTVVCTLHQVELALRWTRRVVGLRDGTVVLDAPTSALDTSRLRGLYGTVPESVHA</sequence>
<comment type="caution">
    <text evidence="8">The sequence shown here is derived from an EMBL/GenBank/DDBJ whole genome shotgun (WGS) entry which is preliminary data.</text>
</comment>
<keyword evidence="2" id="KW-1003">Cell membrane</keyword>
<dbReference type="PROSITE" id="PS00211">
    <property type="entry name" value="ABC_TRANSPORTER_1"/>
    <property type="match status" value="1"/>
</dbReference>
<dbReference type="Pfam" id="PF00005">
    <property type="entry name" value="ABC_tran"/>
    <property type="match status" value="1"/>
</dbReference>
<evidence type="ECO:0000256" key="4">
    <source>
        <dbReference type="ARBA" id="ARBA00022840"/>
    </source>
</evidence>
<keyword evidence="4 8" id="KW-0067">ATP-binding</keyword>
<dbReference type="EMBL" id="JBHLZP010000231">
    <property type="protein sequence ID" value="MFB9835855.1"/>
    <property type="molecule type" value="Genomic_DNA"/>
</dbReference>
<dbReference type="InterPro" id="IPR003593">
    <property type="entry name" value="AAA+_ATPase"/>
</dbReference>
<dbReference type="GO" id="GO:0005524">
    <property type="term" value="F:ATP binding"/>
    <property type="evidence" value="ECO:0007669"/>
    <property type="project" value="UniProtKB-KW"/>
</dbReference>
<evidence type="ECO:0000313" key="9">
    <source>
        <dbReference type="Proteomes" id="UP001589627"/>
    </source>
</evidence>
<dbReference type="InterPro" id="IPR003439">
    <property type="entry name" value="ABC_transporter-like_ATP-bd"/>
</dbReference>
<keyword evidence="1" id="KW-0813">Transport</keyword>
<protein>
    <submittedName>
        <fullName evidence="8">Phosphonate ABC transporter ATP-binding protein</fullName>
    </submittedName>
</protein>
<keyword evidence="5" id="KW-1278">Translocase</keyword>